<sequence length="67" mass="6749">MSGTIFNVVGPPIELMPATSISVPPKSDRPEAIVPTIVPSVPVPATLAAGINLSSVSAVRVASALTR</sequence>
<keyword evidence="2" id="KW-1185">Reference proteome</keyword>
<name>A0ABX1VC89_9PLAN</name>
<protein>
    <submittedName>
        <fullName evidence="1">Uncharacterized protein</fullName>
    </submittedName>
</protein>
<organism evidence="1 2">
    <name type="scientific">Alienimonas chondri</name>
    <dbReference type="NCBI Taxonomy" id="2681879"/>
    <lineage>
        <taxon>Bacteria</taxon>
        <taxon>Pseudomonadati</taxon>
        <taxon>Planctomycetota</taxon>
        <taxon>Planctomycetia</taxon>
        <taxon>Planctomycetales</taxon>
        <taxon>Planctomycetaceae</taxon>
        <taxon>Alienimonas</taxon>
    </lineage>
</organism>
<dbReference type="Proteomes" id="UP000609651">
    <property type="component" value="Unassembled WGS sequence"/>
</dbReference>
<gene>
    <name evidence="1" type="ORF">LzC2_17960</name>
</gene>
<comment type="caution">
    <text evidence="1">The sequence shown here is derived from an EMBL/GenBank/DDBJ whole genome shotgun (WGS) entry which is preliminary data.</text>
</comment>
<evidence type="ECO:0000313" key="2">
    <source>
        <dbReference type="Proteomes" id="UP000609651"/>
    </source>
</evidence>
<proteinExistence type="predicted"/>
<dbReference type="EMBL" id="WTPX01000047">
    <property type="protein sequence ID" value="NNJ25723.1"/>
    <property type="molecule type" value="Genomic_DNA"/>
</dbReference>
<evidence type="ECO:0000313" key="1">
    <source>
        <dbReference type="EMBL" id="NNJ25723.1"/>
    </source>
</evidence>
<accession>A0ABX1VC89</accession>
<reference evidence="1 2" key="1">
    <citation type="journal article" date="2020" name="Syst. Appl. Microbiol.">
        <title>Alienimonas chondri sp. nov., a novel planctomycete isolated from the biofilm of the red alga Chondrus crispus.</title>
        <authorList>
            <person name="Vitorino I."/>
            <person name="Albuquerque L."/>
            <person name="Wiegand S."/>
            <person name="Kallscheuer N."/>
            <person name="da Costa M.S."/>
            <person name="Lobo-da-Cunha A."/>
            <person name="Jogler C."/>
            <person name="Lage O.M."/>
        </authorList>
    </citation>
    <scope>NUCLEOTIDE SEQUENCE [LARGE SCALE GENOMIC DNA]</scope>
    <source>
        <strain evidence="1 2">LzC2</strain>
    </source>
</reference>